<dbReference type="Pfam" id="PF04203">
    <property type="entry name" value="Sortase"/>
    <property type="match status" value="1"/>
</dbReference>
<dbReference type="Proteomes" id="UP000291758">
    <property type="component" value="Chromosome"/>
</dbReference>
<keyword evidence="5" id="KW-1185">Reference proteome</keyword>
<evidence type="ECO:0000313" key="5">
    <source>
        <dbReference type="Proteomes" id="UP000291758"/>
    </source>
</evidence>
<dbReference type="EMBL" id="CP035495">
    <property type="protein sequence ID" value="QAY62638.1"/>
    <property type="molecule type" value="Genomic_DNA"/>
</dbReference>
<evidence type="ECO:0000256" key="3">
    <source>
        <dbReference type="SAM" id="Phobius"/>
    </source>
</evidence>
<accession>A0A4P6EX93</accession>
<keyword evidence="1" id="KW-0378">Hydrolase</keyword>
<reference evidence="4 5" key="1">
    <citation type="submission" date="2019-01" db="EMBL/GenBank/DDBJ databases">
        <title>Genome sequencing of strain 2JSPR-7.</title>
        <authorList>
            <person name="Heo J."/>
            <person name="Kim S.-J."/>
            <person name="Kim J.-S."/>
            <person name="Hong S.-B."/>
            <person name="Kwon S.-W."/>
        </authorList>
    </citation>
    <scope>NUCLEOTIDE SEQUENCE [LARGE SCALE GENOMIC DNA]</scope>
    <source>
        <strain evidence="4 5">2JSPR-7</strain>
    </source>
</reference>
<gene>
    <name evidence="4" type="ORF">ET495_04500</name>
</gene>
<dbReference type="InterPro" id="IPR005754">
    <property type="entry name" value="Sortase"/>
</dbReference>
<feature type="transmembrane region" description="Helical" evidence="3">
    <location>
        <begin position="270"/>
        <end position="290"/>
    </location>
</feature>
<dbReference type="NCBIfam" id="NF033745">
    <property type="entry name" value="class_C_sortase"/>
    <property type="match status" value="1"/>
</dbReference>
<dbReference type="KEGG" id="xyl:ET495_04500"/>
<dbReference type="GO" id="GO:0016787">
    <property type="term" value="F:hydrolase activity"/>
    <property type="evidence" value="ECO:0007669"/>
    <property type="project" value="UniProtKB-KW"/>
</dbReference>
<dbReference type="Gene3D" id="2.40.260.10">
    <property type="entry name" value="Sortase"/>
    <property type="match status" value="1"/>
</dbReference>
<dbReference type="InterPro" id="IPR042002">
    <property type="entry name" value="Sortase_C"/>
</dbReference>
<proteinExistence type="predicted"/>
<name>A0A4P6EX93_9MICO</name>
<dbReference type="SUPFAM" id="SSF63817">
    <property type="entry name" value="Sortase"/>
    <property type="match status" value="1"/>
</dbReference>
<protein>
    <submittedName>
        <fullName evidence="4">Class C sortase</fullName>
    </submittedName>
</protein>
<keyword evidence="3" id="KW-0472">Membrane</keyword>
<dbReference type="AlphaFoldDB" id="A0A4P6EX93"/>
<dbReference type="NCBIfam" id="TIGR01076">
    <property type="entry name" value="sortase_fam"/>
    <property type="match status" value="1"/>
</dbReference>
<sequence>MAQHRTPRTPAGRKALAGRVAVAVAVLAALAVWQWNPALAWFNDRGAAHRTAEFTIAQAATPSARQDAQLAAAQRYNAWLAAGGAGTLGHELHELGAADETTPEYRRYQELLSVDGTPLMADVAVGSIGTRVPVVHGTSPAALETSAGHLYGTSLPVGGPSSHAVIAAHSGWNRATLFNRLSQVEIGDVFTIAVMGRQLAYEVVAITPVRATESTDLIGIEEGKDLVTLTTCFPTYVNTHRLLVRGERTADPAPDPGRALAHTAGAHPGFPWWAAITGGGSAGVMALALWPTRRTTTPNYHGRHL</sequence>
<dbReference type="InterPro" id="IPR023365">
    <property type="entry name" value="Sortase_dom-sf"/>
</dbReference>
<dbReference type="OrthoDB" id="5242161at2"/>
<evidence type="ECO:0000256" key="2">
    <source>
        <dbReference type="PIRSR" id="PIRSR605754-1"/>
    </source>
</evidence>
<keyword evidence="3" id="KW-0812">Transmembrane</keyword>
<evidence type="ECO:0000256" key="1">
    <source>
        <dbReference type="ARBA" id="ARBA00022801"/>
    </source>
</evidence>
<dbReference type="CDD" id="cd05827">
    <property type="entry name" value="Sortase_C"/>
    <property type="match status" value="1"/>
</dbReference>
<feature type="active site" description="Proton donor/acceptor" evidence="2">
    <location>
        <position position="169"/>
    </location>
</feature>
<organism evidence="4 5">
    <name type="scientific">Xylanimonas allomyrinae</name>
    <dbReference type="NCBI Taxonomy" id="2509459"/>
    <lineage>
        <taxon>Bacteria</taxon>
        <taxon>Bacillati</taxon>
        <taxon>Actinomycetota</taxon>
        <taxon>Actinomycetes</taxon>
        <taxon>Micrococcales</taxon>
        <taxon>Promicromonosporaceae</taxon>
        <taxon>Xylanimonas</taxon>
    </lineage>
</organism>
<evidence type="ECO:0000313" key="4">
    <source>
        <dbReference type="EMBL" id="QAY62638.1"/>
    </source>
</evidence>
<keyword evidence="3" id="KW-1133">Transmembrane helix</keyword>
<feature type="active site" description="Acyl-thioester intermediate" evidence="2">
    <location>
        <position position="232"/>
    </location>
</feature>
<dbReference type="RefSeq" id="WP_129202959.1">
    <property type="nucleotide sequence ID" value="NZ_CP035495.1"/>
</dbReference>